<dbReference type="SUPFAM" id="SSF48239">
    <property type="entry name" value="Terpenoid cyclases/Protein prenyltransferases"/>
    <property type="match status" value="1"/>
</dbReference>
<evidence type="ECO:0000259" key="3">
    <source>
        <dbReference type="Pfam" id="PF01397"/>
    </source>
</evidence>
<feature type="domain" description="Terpene synthase metal-binding" evidence="4">
    <location>
        <begin position="250"/>
        <end position="437"/>
    </location>
</feature>
<keyword evidence="2" id="KW-0460">Magnesium</keyword>
<keyword evidence="6" id="KW-1185">Reference proteome</keyword>
<sequence length="502" mass="57519">MLPSSGHQSTSNHNHPLANFHPCVWGNIFLSCPSKTDDNAAPLEHGQLKDEVRRMVKEVVDDELLHRLRLIDTIKRLGVSYHFESEIDEALHRIYEHDCKHDQTLEATSLRFRLLRQEGFKVPCDAFDKFKDGEGKFDKSLTSDVKGLLELYEYTDLRVHGEDILEEALGFTTVHLELAKATGTAEYPLSALVSNALNRPICKSLPRLEARRFISIYQDDASHDKTLLKFAVLDFNLLQNLHKEELGKILREILTKILLLTSIMDGIYDAYATFEELQIFSDAIRRWDADCIYQLPEYITFFYKPMLEFYGELEEAMAKQEKLYRLQYAKDTYVPTMEEYMKNALLTAGYILLTIASFLGMGDVVTPEIFSWAFSNPKIVNASSIVCRLMDDIASHKFEQERGHVPSAVECYMRQYGVSEEETCSELRKQVENAWKDINHEMVFSETSKIVPMPVLTRSLNLTRVINFLYKDGDQYTHVGKDAKDGIASLLIDPISISPQGN</sequence>
<dbReference type="InterPro" id="IPR036965">
    <property type="entry name" value="Terpene_synth_N_sf"/>
</dbReference>
<dbReference type="Pfam" id="PF01397">
    <property type="entry name" value="Terpene_synth"/>
    <property type="match status" value="1"/>
</dbReference>
<evidence type="ECO:0000256" key="2">
    <source>
        <dbReference type="ARBA" id="ARBA00022842"/>
    </source>
</evidence>
<evidence type="ECO:0000256" key="1">
    <source>
        <dbReference type="ARBA" id="ARBA00022723"/>
    </source>
</evidence>
<dbReference type="PANTHER" id="PTHR31225">
    <property type="entry name" value="OS04G0344100 PROTEIN-RELATED"/>
    <property type="match status" value="1"/>
</dbReference>
<protein>
    <recommendedName>
        <fullName evidence="7">(+)-delta-cadinene synthase</fullName>
    </recommendedName>
</protein>
<keyword evidence="1" id="KW-0479">Metal-binding</keyword>
<dbReference type="Gene3D" id="1.50.10.130">
    <property type="entry name" value="Terpene synthase, N-terminal domain"/>
    <property type="match status" value="1"/>
</dbReference>
<dbReference type="Gene3D" id="1.10.600.10">
    <property type="entry name" value="Farnesyl Diphosphate Synthase"/>
    <property type="match status" value="1"/>
</dbReference>
<accession>A0ABR2RVB3</accession>
<dbReference type="CDD" id="cd00684">
    <property type="entry name" value="Terpene_cyclase_plant_C1"/>
    <property type="match status" value="1"/>
</dbReference>
<dbReference type="InterPro" id="IPR050148">
    <property type="entry name" value="Terpene_synthase-like"/>
</dbReference>
<feature type="domain" description="Terpene synthase N-terminal" evidence="3">
    <location>
        <begin position="25"/>
        <end position="197"/>
    </location>
</feature>
<gene>
    <name evidence="5" type="ORF">V6N11_079292</name>
</gene>
<dbReference type="EMBL" id="JBBPBN010000020">
    <property type="protein sequence ID" value="KAK9016799.1"/>
    <property type="molecule type" value="Genomic_DNA"/>
</dbReference>
<proteinExistence type="predicted"/>
<dbReference type="InterPro" id="IPR008949">
    <property type="entry name" value="Isoprenoid_synthase_dom_sf"/>
</dbReference>
<comment type="caution">
    <text evidence="5">The sequence shown here is derived from an EMBL/GenBank/DDBJ whole genome shotgun (WGS) entry which is preliminary data.</text>
</comment>
<dbReference type="Proteomes" id="UP001396334">
    <property type="component" value="Unassembled WGS sequence"/>
</dbReference>
<name>A0ABR2RVB3_9ROSI</name>
<dbReference type="InterPro" id="IPR001906">
    <property type="entry name" value="Terpene_synth_N"/>
</dbReference>
<dbReference type="Pfam" id="PF03936">
    <property type="entry name" value="Terpene_synth_C"/>
    <property type="match status" value="1"/>
</dbReference>
<organism evidence="5 6">
    <name type="scientific">Hibiscus sabdariffa</name>
    <name type="common">roselle</name>
    <dbReference type="NCBI Taxonomy" id="183260"/>
    <lineage>
        <taxon>Eukaryota</taxon>
        <taxon>Viridiplantae</taxon>
        <taxon>Streptophyta</taxon>
        <taxon>Embryophyta</taxon>
        <taxon>Tracheophyta</taxon>
        <taxon>Spermatophyta</taxon>
        <taxon>Magnoliopsida</taxon>
        <taxon>eudicotyledons</taxon>
        <taxon>Gunneridae</taxon>
        <taxon>Pentapetalae</taxon>
        <taxon>rosids</taxon>
        <taxon>malvids</taxon>
        <taxon>Malvales</taxon>
        <taxon>Malvaceae</taxon>
        <taxon>Malvoideae</taxon>
        <taxon>Hibiscus</taxon>
    </lineage>
</organism>
<dbReference type="InterPro" id="IPR044814">
    <property type="entry name" value="Terpene_cyclase_plant_C1"/>
</dbReference>
<dbReference type="InterPro" id="IPR005630">
    <property type="entry name" value="Terpene_synthase_metal-bd"/>
</dbReference>
<dbReference type="PANTHER" id="PTHR31225:SF240">
    <property type="entry name" value="(+)-DELTA-CADINENE SYNTHASE"/>
    <property type="match status" value="1"/>
</dbReference>
<dbReference type="SUPFAM" id="SSF48576">
    <property type="entry name" value="Terpenoid synthases"/>
    <property type="match status" value="1"/>
</dbReference>
<reference evidence="5 6" key="1">
    <citation type="journal article" date="2024" name="G3 (Bethesda)">
        <title>Genome assembly of Hibiscus sabdariffa L. provides insights into metabolisms of medicinal natural products.</title>
        <authorList>
            <person name="Kim T."/>
        </authorList>
    </citation>
    <scope>NUCLEOTIDE SEQUENCE [LARGE SCALE GENOMIC DNA]</scope>
    <source>
        <strain evidence="5">TK-2024</strain>
        <tissue evidence="5">Old leaves</tissue>
    </source>
</reference>
<evidence type="ECO:0000313" key="6">
    <source>
        <dbReference type="Proteomes" id="UP001396334"/>
    </source>
</evidence>
<evidence type="ECO:0008006" key="7">
    <source>
        <dbReference type="Google" id="ProtNLM"/>
    </source>
</evidence>
<dbReference type="InterPro" id="IPR008930">
    <property type="entry name" value="Terpenoid_cyclase/PrenylTrfase"/>
</dbReference>
<evidence type="ECO:0000259" key="4">
    <source>
        <dbReference type="Pfam" id="PF03936"/>
    </source>
</evidence>
<evidence type="ECO:0000313" key="5">
    <source>
        <dbReference type="EMBL" id="KAK9016799.1"/>
    </source>
</evidence>